<dbReference type="InterPro" id="IPR031357">
    <property type="entry name" value="Stealth_CR3"/>
</dbReference>
<evidence type="ECO:0000259" key="4">
    <source>
        <dbReference type="Pfam" id="PF11380"/>
    </source>
</evidence>
<proteinExistence type="inferred from homology"/>
<evidence type="ECO:0008006" key="9">
    <source>
        <dbReference type="Google" id="ProtNLM"/>
    </source>
</evidence>
<dbReference type="PANTHER" id="PTHR24045">
    <property type="match status" value="1"/>
</dbReference>
<dbReference type="Pfam" id="PF17101">
    <property type="entry name" value="Stealth_CR1"/>
    <property type="match status" value="1"/>
</dbReference>
<dbReference type="GO" id="GO:0000271">
    <property type="term" value="P:polysaccharide biosynthetic process"/>
    <property type="evidence" value="ECO:0007669"/>
    <property type="project" value="UniProtKB-KW"/>
</dbReference>
<name>A0A2S3YRF7_9HYPH</name>
<evidence type="ECO:0000313" key="8">
    <source>
        <dbReference type="Proteomes" id="UP000237511"/>
    </source>
</evidence>
<evidence type="ECO:0000313" key="7">
    <source>
        <dbReference type="EMBL" id="POH34204.1"/>
    </source>
</evidence>
<dbReference type="GO" id="GO:0016772">
    <property type="term" value="F:transferase activity, transferring phosphorus-containing groups"/>
    <property type="evidence" value="ECO:0007669"/>
    <property type="project" value="InterPro"/>
</dbReference>
<evidence type="ECO:0000256" key="1">
    <source>
        <dbReference type="ARBA" id="ARBA00007583"/>
    </source>
</evidence>
<accession>A0A2S3YRF7</accession>
<keyword evidence="2" id="KW-0808">Transferase</keyword>
<evidence type="ECO:0000259" key="6">
    <source>
        <dbReference type="Pfam" id="PF17102"/>
    </source>
</evidence>
<comment type="caution">
    <text evidence="7">The sequence shown here is derived from an EMBL/GenBank/DDBJ whole genome shotgun (WGS) entry which is preliminary data.</text>
</comment>
<feature type="domain" description="Stealth protein CR1 conserved region 1" evidence="5">
    <location>
        <begin position="181"/>
        <end position="205"/>
    </location>
</feature>
<protein>
    <recommendedName>
        <fullName evidence="9">Stealth-like protein</fullName>
    </recommendedName>
</protein>
<gene>
    <name evidence="7" type="ORF">ATY31_06960</name>
</gene>
<dbReference type="Pfam" id="PF11380">
    <property type="entry name" value="Stealth_CR2"/>
    <property type="match status" value="1"/>
</dbReference>
<organism evidence="7 8">
    <name type="scientific">Sinorhizobium americanum</name>
    <dbReference type="NCBI Taxonomy" id="194963"/>
    <lineage>
        <taxon>Bacteria</taxon>
        <taxon>Pseudomonadati</taxon>
        <taxon>Pseudomonadota</taxon>
        <taxon>Alphaproteobacteria</taxon>
        <taxon>Hyphomicrobiales</taxon>
        <taxon>Rhizobiaceae</taxon>
        <taxon>Sinorhizobium/Ensifer group</taxon>
        <taxon>Sinorhizobium</taxon>
    </lineage>
</organism>
<evidence type="ECO:0000256" key="2">
    <source>
        <dbReference type="ARBA" id="ARBA00022679"/>
    </source>
</evidence>
<dbReference type="EMBL" id="LODU01000012">
    <property type="protein sequence ID" value="POH34204.1"/>
    <property type="molecule type" value="Genomic_DNA"/>
</dbReference>
<dbReference type="AlphaFoldDB" id="A0A2S3YRF7"/>
<dbReference type="Pfam" id="PF17102">
    <property type="entry name" value="Stealth_CR3"/>
    <property type="match status" value="1"/>
</dbReference>
<dbReference type="InterPro" id="IPR031358">
    <property type="entry name" value="Stealth_CR1"/>
</dbReference>
<feature type="domain" description="Stealth protein CR2 conserved region 2" evidence="4">
    <location>
        <begin position="214"/>
        <end position="315"/>
    </location>
</feature>
<dbReference type="PANTHER" id="PTHR24045:SF0">
    <property type="entry name" value="N-ACETYLGLUCOSAMINE-1-PHOSPHOTRANSFERASE SUBUNITS ALPHA_BETA"/>
    <property type="match status" value="1"/>
</dbReference>
<reference evidence="7 8" key="1">
    <citation type="journal article" date="2014" name="Syst. Appl. Microbiol.">
        <title>Microsymbionts of Phaseolus vulgaris in acid and alkaline soils of Mexico.</title>
        <authorList>
            <person name="Verastegui-Valdes M.M."/>
            <person name="Zhang Y.J."/>
            <person name="Rivera-Orduna F.N."/>
            <person name="Cheng H.P."/>
            <person name="Sui X.H."/>
            <person name="Wang E.T."/>
        </authorList>
    </citation>
    <scope>NUCLEOTIDE SEQUENCE [LARGE SCALE GENOMIC DNA]</scope>
    <source>
        <strain evidence="7 8">FG01</strain>
    </source>
</reference>
<dbReference type="InterPro" id="IPR047141">
    <property type="entry name" value="Stealth"/>
</dbReference>
<evidence type="ECO:0000256" key="3">
    <source>
        <dbReference type="ARBA" id="ARBA00023169"/>
    </source>
</evidence>
<dbReference type="Proteomes" id="UP000237511">
    <property type="component" value="Unassembled WGS sequence"/>
</dbReference>
<feature type="domain" description="Stealth protein CR3 conserved region 3" evidence="6">
    <location>
        <begin position="367"/>
        <end position="413"/>
    </location>
</feature>
<sequence>MGAIDNGSVLMRKELIKRYRLPHMLVPRRQEDPWAGAIVTAPRGEPCSVADVVRSVDLGVTRTASGLDSDVDLSATAFPFILEAMKRTAEAAGEMIYLLMNDGTWRDVSRVSFKAWMPKQNQSGYVELAIVDKDARLSERFSVTLWRRAGDTYEAIGRVAPIKKLLDADSVSGVRSDAFVEPIDAVYTWVNAEDPGWREMIAPYRAVSTVDHDRFTQVDELKYSIRSLFTFAPWIRKVFIFTNCAPPAWFKASDRVQWVAHHEVVPERYLPLFNSHAIETFLHEIPGLSERYVYFNDDVFLSAVVRPRDFFNAYGHSVSRMETCGVIEHLLQRVQTGTAEEWQHAAVNCARLMFETTGVLPSKLHCHTPHAYARSVYADMVKTFPEQLETTRKAQFRRKTDFSFSSFLYHHFALWHGRAAHIDESAMIVRATNYKRFLSRKMYSSLRFFCVNDGGGSSNDAAFRRFKQQFLNEHYTFKSPAEI</sequence>
<dbReference type="InterPro" id="IPR021520">
    <property type="entry name" value="Stealth_CR2"/>
</dbReference>
<evidence type="ECO:0000259" key="5">
    <source>
        <dbReference type="Pfam" id="PF17101"/>
    </source>
</evidence>
<comment type="similarity">
    <text evidence="1">Belongs to the stealth family.</text>
</comment>
<keyword evidence="3" id="KW-0270">Exopolysaccharide synthesis</keyword>